<proteinExistence type="predicted"/>
<reference evidence="2 3" key="1">
    <citation type="submission" date="2019-09" db="EMBL/GenBank/DDBJ databases">
        <title>Genome sequence and assembly of Adhaeribacter sp.</title>
        <authorList>
            <person name="Chhetri G."/>
        </authorList>
    </citation>
    <scope>NUCLEOTIDE SEQUENCE [LARGE SCALE GENOMIC DNA]</scope>
    <source>
        <strain evidence="2 3">DK36</strain>
    </source>
</reference>
<keyword evidence="3" id="KW-1185">Reference proteome</keyword>
<dbReference type="InterPro" id="IPR048136">
    <property type="entry name" value="STM3941-like"/>
</dbReference>
<feature type="transmembrane region" description="Helical" evidence="1">
    <location>
        <begin position="14"/>
        <end position="33"/>
    </location>
</feature>
<gene>
    <name evidence="2" type="ORF">F0145_17190</name>
</gene>
<name>A0A5M6DDV1_9BACT</name>
<evidence type="ECO:0000256" key="1">
    <source>
        <dbReference type="SAM" id="Phobius"/>
    </source>
</evidence>
<keyword evidence="1" id="KW-0472">Membrane</keyword>
<feature type="transmembrane region" description="Helical" evidence="1">
    <location>
        <begin position="48"/>
        <end position="68"/>
    </location>
</feature>
<organism evidence="2 3">
    <name type="scientific">Adhaeribacter rhizoryzae</name>
    <dbReference type="NCBI Taxonomy" id="2607907"/>
    <lineage>
        <taxon>Bacteria</taxon>
        <taxon>Pseudomonadati</taxon>
        <taxon>Bacteroidota</taxon>
        <taxon>Cytophagia</taxon>
        <taxon>Cytophagales</taxon>
        <taxon>Hymenobacteraceae</taxon>
        <taxon>Adhaeribacter</taxon>
    </lineage>
</organism>
<evidence type="ECO:0000313" key="2">
    <source>
        <dbReference type="EMBL" id="KAA5543375.1"/>
    </source>
</evidence>
<keyword evidence="1" id="KW-0812">Transmembrane</keyword>
<dbReference type="AlphaFoldDB" id="A0A5M6DDV1"/>
<evidence type="ECO:0000313" key="3">
    <source>
        <dbReference type="Proteomes" id="UP000323426"/>
    </source>
</evidence>
<dbReference type="Proteomes" id="UP000323426">
    <property type="component" value="Unassembled WGS sequence"/>
</dbReference>
<protein>
    <submittedName>
        <fullName evidence="2">Uncharacterized protein</fullName>
    </submittedName>
</protein>
<dbReference type="EMBL" id="VWSF01000014">
    <property type="protein sequence ID" value="KAA5543375.1"/>
    <property type="molecule type" value="Genomic_DNA"/>
</dbReference>
<comment type="caution">
    <text evidence="2">The sequence shown here is derived from an EMBL/GenBank/DDBJ whole genome shotgun (WGS) entry which is preliminary data.</text>
</comment>
<accession>A0A5M6DDV1</accession>
<dbReference type="NCBIfam" id="NF041635">
    <property type="entry name" value="STM3941_fam"/>
    <property type="match status" value="1"/>
</dbReference>
<keyword evidence="1" id="KW-1133">Transmembrane helix</keyword>
<sequence>MMNRIEVPLSKKKILLLVLGSIAFVIFGILFILNPETFVSPIFRNPQILRIIGIAAVIFFSATGIYGFRKLFDQKIGLIVDEHGITDYTNASSVGLIDWADITGIETEEVMSTKFLLIFTINPDKYLERVKGFKRKLMQGNMKMYGTPLAITSTTLNYNFNDLEKLLKNRLLEQKGTSLKNRNNLC</sequence>